<accession>A0A1I7B0N1</accession>
<evidence type="ECO:0000313" key="1">
    <source>
        <dbReference type="EMBL" id="SFT80709.1"/>
    </source>
</evidence>
<gene>
    <name evidence="1" type="ORF">SAMN05216474_2440</name>
</gene>
<reference evidence="1 2" key="1">
    <citation type="submission" date="2016-10" db="EMBL/GenBank/DDBJ databases">
        <authorList>
            <person name="de Groot N.N."/>
        </authorList>
    </citation>
    <scope>NUCLEOTIDE SEQUENCE [LARGE SCALE GENOMIC DNA]</scope>
    <source>
        <strain evidence="1 2">CGMCC 1.7005</strain>
    </source>
</reference>
<evidence type="ECO:0000313" key="2">
    <source>
        <dbReference type="Proteomes" id="UP000236454"/>
    </source>
</evidence>
<dbReference type="RefSeq" id="WP_090250424.1">
    <property type="nucleotide sequence ID" value="NZ_FPAS01000004.1"/>
</dbReference>
<dbReference type="Proteomes" id="UP000236454">
    <property type="component" value="Unassembled WGS sequence"/>
</dbReference>
<sequence>MTFTRLYLLLILGVFLTSCRKNTSFISEEGFDSSTLNDVQHVYFHTQDSVYYNHVPQLSCLLSDEENLYIGFTDNGTFDDPYFGFSVMSKSEELSYPELPWGLHTFRRYRINGIKEVGDDIYVYGDIKTNDGAKKNNAFKYNKTLQKFENILCDVDFGNNTDKHIRDVEVYQGNVLGIFEGNGYFCLNNILPNAVNLYSFGDSYRNYTIINDTVYKISDIYNSMIANPTATTNSDQAIFTNVYDIYEMIDFKGETWALGNFYGLPSVLGKANWSNESFERRPFENDSLVRKITNIITTKIINDELYLSGAFEHKLTGNSYKTETCLIKFDGEKFSLVFSGKQIQDLEIFNGYYYYFEKWDNNLKKVKYQ</sequence>
<protein>
    <submittedName>
        <fullName evidence="1">Uncharacterized protein</fullName>
    </submittedName>
</protein>
<dbReference type="AlphaFoldDB" id="A0A1I7B0N1"/>
<proteinExistence type="predicted"/>
<dbReference type="STRING" id="477690.SAMN05216474_2440"/>
<dbReference type="EMBL" id="FPAS01000004">
    <property type="protein sequence ID" value="SFT80709.1"/>
    <property type="molecule type" value="Genomic_DNA"/>
</dbReference>
<organism evidence="1 2">
    <name type="scientific">Lishizhenia tianjinensis</name>
    <dbReference type="NCBI Taxonomy" id="477690"/>
    <lineage>
        <taxon>Bacteria</taxon>
        <taxon>Pseudomonadati</taxon>
        <taxon>Bacteroidota</taxon>
        <taxon>Flavobacteriia</taxon>
        <taxon>Flavobacteriales</taxon>
        <taxon>Crocinitomicaceae</taxon>
        <taxon>Lishizhenia</taxon>
    </lineage>
</organism>
<keyword evidence="2" id="KW-1185">Reference proteome</keyword>
<name>A0A1I7B0N1_9FLAO</name>
<dbReference type="PROSITE" id="PS51257">
    <property type="entry name" value="PROKAR_LIPOPROTEIN"/>
    <property type="match status" value="1"/>
</dbReference>